<dbReference type="Proteomes" id="UP001372338">
    <property type="component" value="Unassembled WGS sequence"/>
</dbReference>
<evidence type="ECO:0000313" key="2">
    <source>
        <dbReference type="EMBL" id="KAK7244241.1"/>
    </source>
</evidence>
<feature type="compositionally biased region" description="Gly residues" evidence="1">
    <location>
        <begin position="90"/>
        <end position="100"/>
    </location>
</feature>
<protein>
    <submittedName>
        <fullName evidence="2">Uncharacterized protein</fullName>
    </submittedName>
</protein>
<organism evidence="2 3">
    <name type="scientific">Crotalaria pallida</name>
    <name type="common">Smooth rattlebox</name>
    <name type="synonym">Crotalaria striata</name>
    <dbReference type="NCBI Taxonomy" id="3830"/>
    <lineage>
        <taxon>Eukaryota</taxon>
        <taxon>Viridiplantae</taxon>
        <taxon>Streptophyta</taxon>
        <taxon>Embryophyta</taxon>
        <taxon>Tracheophyta</taxon>
        <taxon>Spermatophyta</taxon>
        <taxon>Magnoliopsida</taxon>
        <taxon>eudicotyledons</taxon>
        <taxon>Gunneridae</taxon>
        <taxon>Pentapetalae</taxon>
        <taxon>rosids</taxon>
        <taxon>fabids</taxon>
        <taxon>Fabales</taxon>
        <taxon>Fabaceae</taxon>
        <taxon>Papilionoideae</taxon>
        <taxon>50 kb inversion clade</taxon>
        <taxon>genistoids sensu lato</taxon>
        <taxon>core genistoids</taxon>
        <taxon>Crotalarieae</taxon>
        <taxon>Crotalaria</taxon>
    </lineage>
</organism>
<comment type="caution">
    <text evidence="2">The sequence shown here is derived from an EMBL/GenBank/DDBJ whole genome shotgun (WGS) entry which is preliminary data.</text>
</comment>
<proteinExistence type="predicted"/>
<feature type="compositionally biased region" description="Low complexity" evidence="1">
    <location>
        <begin position="80"/>
        <end position="89"/>
    </location>
</feature>
<dbReference type="AlphaFoldDB" id="A0AAN9E288"/>
<name>A0AAN9E288_CROPI</name>
<feature type="compositionally biased region" description="Basic and acidic residues" evidence="1">
    <location>
        <begin position="101"/>
        <end position="115"/>
    </location>
</feature>
<evidence type="ECO:0000313" key="3">
    <source>
        <dbReference type="Proteomes" id="UP001372338"/>
    </source>
</evidence>
<keyword evidence="3" id="KW-1185">Reference proteome</keyword>
<sequence>MQIAETSSKRIARRPKRNGTEKAASAHCSSVSNLRVLAGIGNWPVVLFRDDNSTSEDDEVGEVREDDEIEEILSEPLPQGGSHAAVGAGAADGDGNGDGNGDSRWRREEKREGVV</sequence>
<gene>
    <name evidence="2" type="ORF">RIF29_39060</name>
</gene>
<feature type="region of interest" description="Disordered" evidence="1">
    <location>
        <begin position="1"/>
        <end position="29"/>
    </location>
</feature>
<evidence type="ECO:0000256" key="1">
    <source>
        <dbReference type="SAM" id="MobiDB-lite"/>
    </source>
</evidence>
<reference evidence="2 3" key="1">
    <citation type="submission" date="2024-01" db="EMBL/GenBank/DDBJ databases">
        <title>The genomes of 5 underutilized Papilionoideae crops provide insights into root nodulation and disease resistanc.</title>
        <authorList>
            <person name="Yuan L."/>
        </authorList>
    </citation>
    <scope>NUCLEOTIDE SEQUENCE [LARGE SCALE GENOMIC DNA]</scope>
    <source>
        <strain evidence="2">ZHUSHIDOU_FW_LH</strain>
        <tissue evidence="2">Leaf</tissue>
    </source>
</reference>
<feature type="region of interest" description="Disordered" evidence="1">
    <location>
        <begin position="73"/>
        <end position="115"/>
    </location>
</feature>
<accession>A0AAN9E288</accession>
<dbReference type="EMBL" id="JAYWIO010000008">
    <property type="protein sequence ID" value="KAK7244241.1"/>
    <property type="molecule type" value="Genomic_DNA"/>
</dbReference>